<keyword evidence="1" id="KW-1185">Reference proteome</keyword>
<dbReference type="WBParaSite" id="sdigi.contig372.g7834.t1">
    <property type="protein sequence ID" value="sdigi.contig372.g7834.t1"/>
    <property type="gene ID" value="sdigi.contig372.g7834"/>
</dbReference>
<name>A0A915PYR8_9BILA</name>
<dbReference type="Proteomes" id="UP000887581">
    <property type="component" value="Unplaced"/>
</dbReference>
<protein>
    <submittedName>
        <fullName evidence="2">Uncharacterized protein</fullName>
    </submittedName>
</protein>
<organism evidence="1 2">
    <name type="scientific">Setaria digitata</name>
    <dbReference type="NCBI Taxonomy" id="48799"/>
    <lineage>
        <taxon>Eukaryota</taxon>
        <taxon>Metazoa</taxon>
        <taxon>Ecdysozoa</taxon>
        <taxon>Nematoda</taxon>
        <taxon>Chromadorea</taxon>
        <taxon>Rhabditida</taxon>
        <taxon>Spirurina</taxon>
        <taxon>Spiruromorpha</taxon>
        <taxon>Filarioidea</taxon>
        <taxon>Setariidae</taxon>
        <taxon>Setaria</taxon>
    </lineage>
</organism>
<dbReference type="AlphaFoldDB" id="A0A915PYR8"/>
<evidence type="ECO:0000313" key="2">
    <source>
        <dbReference type="WBParaSite" id="sdigi.contig372.g7834.t1"/>
    </source>
</evidence>
<proteinExistence type="predicted"/>
<accession>A0A915PYR8</accession>
<evidence type="ECO:0000313" key="1">
    <source>
        <dbReference type="Proteomes" id="UP000887581"/>
    </source>
</evidence>
<sequence length="201" mass="22568">MSRQNNINVRPELRPGNYLFPSENCTALSDHVTSVPFDNPEAVLDSPLMDGYKDSHSYLVPGSFAITKTDKYGLNRKRSTKECECGTSRDSCYRIPVVASSQGKGAYTMSLRQSTREISVSPKLDKVVSTRTNIVRNCNSPEISQQAEIEAKSNLSLMLKDEEQGEEVLALPSPGTLNDMMSKVQKKRKKEKIRKKLYICR</sequence>
<reference evidence="2" key="1">
    <citation type="submission" date="2022-11" db="UniProtKB">
        <authorList>
            <consortium name="WormBaseParasite"/>
        </authorList>
    </citation>
    <scope>IDENTIFICATION</scope>
</reference>